<dbReference type="Proteomes" id="UP001496627">
    <property type="component" value="Unassembled WGS sequence"/>
</dbReference>
<accession>A0ABV0M5Q4</accession>
<evidence type="ECO:0000313" key="8">
    <source>
        <dbReference type="Proteomes" id="UP001496627"/>
    </source>
</evidence>
<feature type="transmembrane region" description="Helical" evidence="6">
    <location>
        <begin position="69"/>
        <end position="88"/>
    </location>
</feature>
<organism evidence="7 8">
    <name type="scientific">Neorhizobium phenanthreniclasticum</name>
    <dbReference type="NCBI Taxonomy" id="3157917"/>
    <lineage>
        <taxon>Bacteria</taxon>
        <taxon>Pseudomonadati</taxon>
        <taxon>Pseudomonadota</taxon>
        <taxon>Alphaproteobacteria</taxon>
        <taxon>Hyphomicrobiales</taxon>
        <taxon>Rhizobiaceae</taxon>
        <taxon>Rhizobium/Agrobacterium group</taxon>
        <taxon>Neorhizobium</taxon>
    </lineage>
</organism>
<evidence type="ECO:0000256" key="2">
    <source>
        <dbReference type="ARBA" id="ARBA00022475"/>
    </source>
</evidence>
<evidence type="ECO:0000256" key="1">
    <source>
        <dbReference type="ARBA" id="ARBA00004651"/>
    </source>
</evidence>
<dbReference type="Pfam" id="PF09678">
    <property type="entry name" value="Caa3_CtaG"/>
    <property type="match status" value="1"/>
</dbReference>
<reference evidence="7 8" key="1">
    <citation type="submission" date="2024-05" db="EMBL/GenBank/DDBJ databases">
        <title>Neorhizobium sp. Rsf11, a plant growth promoting and heavy metal resistant PAH-degrader.</title>
        <authorList>
            <person name="Golubev S.N."/>
            <person name="Muratova A.Y."/>
            <person name="Markelova M.I."/>
        </authorList>
    </citation>
    <scope>NUCLEOTIDE SEQUENCE [LARGE SCALE GENOMIC DNA]</scope>
    <source>
        <strain evidence="7 8">Rsf11</strain>
    </source>
</reference>
<protein>
    <submittedName>
        <fullName evidence="7">Cytochrome c oxidase assembly protein</fullName>
    </submittedName>
</protein>
<proteinExistence type="predicted"/>
<keyword evidence="5 6" id="KW-0472">Membrane</keyword>
<comment type="subcellular location">
    <subcellularLocation>
        <location evidence="1">Cell membrane</location>
        <topology evidence="1">Multi-pass membrane protein</topology>
    </subcellularLocation>
</comment>
<dbReference type="EMBL" id="JBEAAL010000016">
    <property type="protein sequence ID" value="MEQ1407177.1"/>
    <property type="molecule type" value="Genomic_DNA"/>
</dbReference>
<evidence type="ECO:0000256" key="3">
    <source>
        <dbReference type="ARBA" id="ARBA00022692"/>
    </source>
</evidence>
<name>A0ABV0M5Q4_9HYPH</name>
<gene>
    <name evidence="7" type="ORF">ABK249_19785</name>
</gene>
<keyword evidence="2" id="KW-1003">Cell membrane</keyword>
<feature type="transmembrane region" description="Helical" evidence="6">
    <location>
        <begin position="134"/>
        <end position="156"/>
    </location>
</feature>
<feature type="transmembrane region" description="Helical" evidence="6">
    <location>
        <begin position="12"/>
        <end position="30"/>
    </location>
</feature>
<sequence>MPSFSAFKRAALIVSSVMLFLLWIVLLPLADRTSFSVHMIAHMGVVAGAAPLIAIALSGTRFDFTAGCAWMTPLIASVAELFAVWVWHVPAMRALSESSVLFAAIEQAIFLGAGLALWLSCLGGTSSGREERRLSGTFGLLFTSMHMTLLGALLSLSPRPLYGGGEASCLGVTLTAAADQQVGGVVMLLVGAVVYLAGGIALLARTLGDNVPEPLGRKAL</sequence>
<keyword evidence="4 6" id="KW-1133">Transmembrane helix</keyword>
<dbReference type="RefSeq" id="WP_227703901.1">
    <property type="nucleotide sequence ID" value="NZ_JBEAAL010000016.1"/>
</dbReference>
<feature type="transmembrane region" description="Helical" evidence="6">
    <location>
        <begin position="36"/>
        <end position="57"/>
    </location>
</feature>
<feature type="transmembrane region" description="Helical" evidence="6">
    <location>
        <begin position="100"/>
        <end position="122"/>
    </location>
</feature>
<evidence type="ECO:0000256" key="5">
    <source>
        <dbReference type="ARBA" id="ARBA00023136"/>
    </source>
</evidence>
<comment type="caution">
    <text evidence="7">The sequence shown here is derived from an EMBL/GenBank/DDBJ whole genome shotgun (WGS) entry which is preliminary data.</text>
</comment>
<keyword evidence="8" id="KW-1185">Reference proteome</keyword>
<evidence type="ECO:0000313" key="7">
    <source>
        <dbReference type="EMBL" id="MEQ1407177.1"/>
    </source>
</evidence>
<keyword evidence="3 6" id="KW-0812">Transmembrane</keyword>
<evidence type="ECO:0000256" key="4">
    <source>
        <dbReference type="ARBA" id="ARBA00022989"/>
    </source>
</evidence>
<dbReference type="InterPro" id="IPR019108">
    <property type="entry name" value="Caa3_assmbl_CtaG-rel"/>
</dbReference>
<feature type="transmembrane region" description="Helical" evidence="6">
    <location>
        <begin position="182"/>
        <end position="204"/>
    </location>
</feature>
<evidence type="ECO:0000256" key="6">
    <source>
        <dbReference type="SAM" id="Phobius"/>
    </source>
</evidence>